<comment type="caution">
    <text evidence="4">The sequence shown here is derived from an EMBL/GenBank/DDBJ whole genome shotgun (WGS) entry which is preliminary data.</text>
</comment>
<reference evidence="4 5" key="1">
    <citation type="journal article" date="2019" name="Sci. Rep.">
        <title>A high-quality genome of Eragrostis curvula grass provides insights into Poaceae evolution and supports new strategies to enhance forage quality.</title>
        <authorList>
            <person name="Carballo J."/>
            <person name="Santos B.A.C.M."/>
            <person name="Zappacosta D."/>
            <person name="Garbus I."/>
            <person name="Selva J.P."/>
            <person name="Gallo C.A."/>
            <person name="Diaz A."/>
            <person name="Albertini E."/>
            <person name="Caccamo M."/>
            <person name="Echenique V."/>
        </authorList>
    </citation>
    <scope>NUCLEOTIDE SEQUENCE [LARGE SCALE GENOMIC DNA]</scope>
    <source>
        <strain evidence="5">cv. Victoria</strain>
        <tissue evidence="4">Leaf</tissue>
    </source>
</reference>
<feature type="domain" description="F-box protein AT5G49610-like beta-propeller" evidence="2">
    <location>
        <begin position="120"/>
        <end position="378"/>
    </location>
</feature>
<dbReference type="InterPro" id="IPR056594">
    <property type="entry name" value="AT5G49610-like_b-prop"/>
</dbReference>
<dbReference type="Pfam" id="PF00646">
    <property type="entry name" value="F-box"/>
    <property type="match status" value="1"/>
</dbReference>
<dbReference type="SUPFAM" id="SSF81383">
    <property type="entry name" value="F-box domain"/>
    <property type="match status" value="1"/>
</dbReference>
<evidence type="ECO:0000313" key="4">
    <source>
        <dbReference type="EMBL" id="TVU32412.1"/>
    </source>
</evidence>
<dbReference type="AlphaFoldDB" id="A0A5J9V844"/>
<dbReference type="Pfam" id="PF23635">
    <property type="entry name" value="Beta-prop_AT5G49610-like"/>
    <property type="match status" value="1"/>
</dbReference>
<keyword evidence="5" id="KW-1185">Reference proteome</keyword>
<dbReference type="OrthoDB" id="677165at2759"/>
<dbReference type="Proteomes" id="UP000324897">
    <property type="component" value="Chromosome 1"/>
</dbReference>
<gene>
    <name evidence="4" type="ORF">EJB05_24142</name>
    <name evidence="3" type="ORF">EJB05_51347</name>
</gene>
<dbReference type="Gramene" id="TVU03125">
    <property type="protein sequence ID" value="TVU03125"/>
    <property type="gene ID" value="EJB05_51347"/>
</dbReference>
<dbReference type="Gene3D" id="1.20.1280.50">
    <property type="match status" value="1"/>
</dbReference>
<sequence>MRAGRKRTKRSLPAAVSAAAISVLCNDDLLREILIRLDFPTCLVRAAAVCKAWLRQASDPAFLRRFRDLHPPRLLGFYFHTGSGFFQRLRFVPMPQPRELAAVIRRARVRFDLGDGPLAVSDCRNGRLIVLNWGKFQVRSPLHPARGTTAVPKLYTHDTAFRPLLPEGADDCTTVALMRDDQRGWIHVYESQDGAWGKRRASHLIHLPEEWRNCAFGLLAYGKLYMYRMVGYILGLDLASRSFFQIQLPEGVEYESDVNLVMSRAEGCGFYLICAKDFEILVWHHSTGCSTGNWELADSICLIKVLGNLVDPLFWLSRDLTVRVSAGGDNADFVFLQIEHKVFYMHIRSRAVEKVHDLQSSELDFDIHPFLMVWPPTFPALS</sequence>
<evidence type="ECO:0000313" key="5">
    <source>
        <dbReference type="Proteomes" id="UP000324897"/>
    </source>
</evidence>
<dbReference type="InterPro" id="IPR001810">
    <property type="entry name" value="F-box_dom"/>
</dbReference>
<feature type="non-terminal residue" evidence="4">
    <location>
        <position position="1"/>
    </location>
</feature>
<dbReference type="Gramene" id="TVU32412">
    <property type="protein sequence ID" value="TVU32412"/>
    <property type="gene ID" value="EJB05_24142"/>
</dbReference>
<evidence type="ECO:0000259" key="2">
    <source>
        <dbReference type="Pfam" id="PF23635"/>
    </source>
</evidence>
<accession>A0A5J9V844</accession>
<feature type="domain" description="F-box" evidence="1">
    <location>
        <begin position="27"/>
        <end position="64"/>
    </location>
</feature>
<dbReference type="EMBL" id="RWGY01000011">
    <property type="protein sequence ID" value="TVU32412.1"/>
    <property type="molecule type" value="Genomic_DNA"/>
</dbReference>
<evidence type="ECO:0000259" key="1">
    <source>
        <dbReference type="Pfam" id="PF00646"/>
    </source>
</evidence>
<dbReference type="PANTHER" id="PTHR33207">
    <property type="entry name" value="F-BOX DOMAIN CONTAINING PROTEIN-RELATED"/>
    <property type="match status" value="1"/>
</dbReference>
<evidence type="ECO:0000313" key="3">
    <source>
        <dbReference type="EMBL" id="TVU03125.1"/>
    </source>
</evidence>
<protein>
    <submittedName>
        <fullName evidence="4">Uncharacterized protein</fullName>
    </submittedName>
</protein>
<proteinExistence type="predicted"/>
<name>A0A5J9V844_9POAL</name>
<dbReference type="InterPro" id="IPR036047">
    <property type="entry name" value="F-box-like_dom_sf"/>
</dbReference>
<organism evidence="4 5">
    <name type="scientific">Eragrostis curvula</name>
    <name type="common">weeping love grass</name>
    <dbReference type="NCBI Taxonomy" id="38414"/>
    <lineage>
        <taxon>Eukaryota</taxon>
        <taxon>Viridiplantae</taxon>
        <taxon>Streptophyta</taxon>
        <taxon>Embryophyta</taxon>
        <taxon>Tracheophyta</taxon>
        <taxon>Spermatophyta</taxon>
        <taxon>Magnoliopsida</taxon>
        <taxon>Liliopsida</taxon>
        <taxon>Poales</taxon>
        <taxon>Poaceae</taxon>
        <taxon>PACMAD clade</taxon>
        <taxon>Chloridoideae</taxon>
        <taxon>Eragrostideae</taxon>
        <taxon>Eragrostidinae</taxon>
        <taxon>Eragrostis</taxon>
    </lineage>
</organism>
<dbReference type="EMBL" id="RWGY01000223">
    <property type="protein sequence ID" value="TVU03125.1"/>
    <property type="molecule type" value="Genomic_DNA"/>
</dbReference>